<evidence type="ECO:0000313" key="1">
    <source>
        <dbReference type="EMBL" id="OXU24696.1"/>
    </source>
</evidence>
<keyword evidence="2" id="KW-1185">Reference proteome</keyword>
<dbReference type="STRING" id="543379.A0A232F1L9"/>
<dbReference type="PRINTS" id="PR00021">
    <property type="entry name" value="PRORICH"/>
</dbReference>
<sequence>MPCDGKNKSCQQRRELLHQLKCLISTMERKKPCEWDEEPCPPEPSKCRVVACYKPSPCQPLIYKSPCDPCSPPMMICKPDCPPCEPICEPLCMPPCKPICQPACKQLLCTPSVPCRPACPPACRPVCPPPPCQVVCPVPCRPGCPPSPCQVICPVPCPPKCSPPCQMTCPMPCPPKCPPPCPPPCPPKCQVMCPVPCPSRCPPPKCAPRLCYTSCSPPEPKMICAPLKRCKSFELRSSLMQKCHCIKRNGLQDRCLMMDCMGYPECMTKLFPICDPGQCALLKLCYLGGS</sequence>
<evidence type="ECO:0008006" key="3">
    <source>
        <dbReference type="Google" id="ProtNLM"/>
    </source>
</evidence>
<dbReference type="EMBL" id="NNAY01001220">
    <property type="protein sequence ID" value="OXU24696.1"/>
    <property type="molecule type" value="Genomic_DNA"/>
</dbReference>
<reference evidence="1 2" key="1">
    <citation type="journal article" date="2017" name="Curr. Biol.">
        <title>The Evolution of Venom by Co-option of Single-Copy Genes.</title>
        <authorList>
            <person name="Martinson E.O."/>
            <person name="Mrinalini"/>
            <person name="Kelkar Y.D."/>
            <person name="Chang C.H."/>
            <person name="Werren J.H."/>
        </authorList>
    </citation>
    <scope>NUCLEOTIDE SEQUENCE [LARGE SCALE GENOMIC DNA]</scope>
    <source>
        <strain evidence="1 2">Alberta</strain>
        <tissue evidence="1">Whole body</tissue>
    </source>
</reference>
<evidence type="ECO:0000313" key="2">
    <source>
        <dbReference type="Proteomes" id="UP000215335"/>
    </source>
</evidence>
<dbReference type="Proteomes" id="UP000215335">
    <property type="component" value="Unassembled WGS sequence"/>
</dbReference>
<comment type="caution">
    <text evidence="1">The sequence shown here is derived from an EMBL/GenBank/DDBJ whole genome shotgun (WGS) entry which is preliminary data.</text>
</comment>
<protein>
    <recommendedName>
        <fullName evidence="3">IGFBP N-terminal domain-containing protein</fullName>
    </recommendedName>
</protein>
<proteinExistence type="predicted"/>
<dbReference type="OrthoDB" id="6611808at2759"/>
<dbReference type="AlphaFoldDB" id="A0A232F1L9"/>
<organism evidence="1 2">
    <name type="scientific">Trichomalopsis sarcophagae</name>
    <dbReference type="NCBI Taxonomy" id="543379"/>
    <lineage>
        <taxon>Eukaryota</taxon>
        <taxon>Metazoa</taxon>
        <taxon>Ecdysozoa</taxon>
        <taxon>Arthropoda</taxon>
        <taxon>Hexapoda</taxon>
        <taxon>Insecta</taxon>
        <taxon>Pterygota</taxon>
        <taxon>Neoptera</taxon>
        <taxon>Endopterygota</taxon>
        <taxon>Hymenoptera</taxon>
        <taxon>Apocrita</taxon>
        <taxon>Proctotrupomorpha</taxon>
        <taxon>Chalcidoidea</taxon>
        <taxon>Pteromalidae</taxon>
        <taxon>Pteromalinae</taxon>
        <taxon>Trichomalopsis</taxon>
    </lineage>
</organism>
<accession>A0A232F1L9</accession>
<name>A0A232F1L9_9HYME</name>
<gene>
    <name evidence="1" type="ORF">TSAR_010684</name>
</gene>